<dbReference type="SUPFAM" id="SSF88802">
    <property type="entry name" value="Pre-PUA domain"/>
    <property type="match status" value="1"/>
</dbReference>
<feature type="binding site" evidence="6">
    <location>
        <position position="128"/>
    </location>
    <ligand>
        <name>substrate</name>
    </ligand>
</feature>
<feature type="domain" description="tRNA-guanine(15) transglycosylase-like" evidence="7">
    <location>
        <begin position="13"/>
        <end position="340"/>
    </location>
</feature>
<organism evidence="8 9">
    <name type="scientific">Halomarina salina</name>
    <dbReference type="NCBI Taxonomy" id="1872699"/>
    <lineage>
        <taxon>Archaea</taxon>
        <taxon>Methanobacteriati</taxon>
        <taxon>Methanobacteriota</taxon>
        <taxon>Stenosarchaea group</taxon>
        <taxon>Halobacteria</taxon>
        <taxon>Halobacteriales</taxon>
        <taxon>Natronomonadaceae</taxon>
        <taxon>Halomarina</taxon>
    </lineage>
</organism>
<feature type="active site" description="Nucleophile" evidence="6">
    <location>
        <position position="93"/>
    </location>
</feature>
<accession>A0ABD5RPZ2</accession>
<dbReference type="Proteomes" id="UP001596099">
    <property type="component" value="Unassembled WGS sequence"/>
</dbReference>
<feature type="binding site" evidence="6">
    <location>
        <position position="279"/>
    </location>
    <ligand>
        <name>Zn(2+)</name>
        <dbReference type="ChEBI" id="CHEBI:29105"/>
    </ligand>
</feature>
<comment type="similarity">
    <text evidence="6">Belongs to the archaeosine tRNA-ribosyltransferase family.</text>
</comment>
<gene>
    <name evidence="6 8" type="primary">tgtA</name>
    <name evidence="8" type="ORF">ACFPYI_13340</name>
</gene>
<evidence type="ECO:0000259" key="7">
    <source>
        <dbReference type="Pfam" id="PF01702"/>
    </source>
</evidence>
<evidence type="ECO:0000256" key="5">
    <source>
        <dbReference type="ARBA" id="ARBA00022833"/>
    </source>
</evidence>
<name>A0ABD5RPZ2_9EURY</name>
<keyword evidence="5 6" id="KW-0862">Zinc</keyword>
<dbReference type="SUPFAM" id="SSF51713">
    <property type="entry name" value="tRNA-guanine transglycosylase"/>
    <property type="match status" value="1"/>
</dbReference>
<feature type="binding site" evidence="6">
    <location>
        <position position="284"/>
    </location>
    <ligand>
        <name>Zn(2+)</name>
        <dbReference type="ChEBI" id="CHEBI:29105"/>
    </ligand>
</feature>
<proteinExistence type="inferred from homology"/>
<comment type="function">
    <text evidence="6">Exchanges the guanine residue with 7-cyano-7-deazaguanine (preQ0) at position 15 in the dihydrouridine loop (D-loop) of archaeal tRNAs.</text>
</comment>
<evidence type="ECO:0000313" key="9">
    <source>
        <dbReference type="Proteomes" id="UP001596099"/>
    </source>
</evidence>
<keyword evidence="9" id="KW-1185">Reference proteome</keyword>
<protein>
    <recommendedName>
        <fullName evidence="6">tRNA-guanine(15) transglycosylase</fullName>
        <ecNumber evidence="6">2.4.2.48</ecNumber>
    </recommendedName>
    <alternativeName>
        <fullName evidence="6">7-cyano-7-deazaguanine tRNA-ribosyltransferase</fullName>
    </alternativeName>
    <alternativeName>
        <fullName evidence="6">Archaeal tRNA-guanine transglycosylase</fullName>
    </alternativeName>
</protein>
<dbReference type="NCBIfam" id="TIGR00449">
    <property type="entry name" value="tgt_general"/>
    <property type="match status" value="1"/>
</dbReference>
<feature type="binding site" evidence="6">
    <location>
        <position position="196"/>
    </location>
    <ligand>
        <name>substrate</name>
    </ligand>
</feature>
<dbReference type="RefSeq" id="WP_247415481.1">
    <property type="nucleotide sequence ID" value="NZ_JALLGW010000001.1"/>
</dbReference>
<keyword evidence="4 6" id="KW-0479">Metal-binding</keyword>
<dbReference type="GO" id="GO:0016763">
    <property type="term" value="F:pentosyltransferase activity"/>
    <property type="evidence" value="ECO:0007669"/>
    <property type="project" value="UniProtKB-UniRule"/>
</dbReference>
<feature type="binding site" evidence="6">
    <location>
        <position position="281"/>
    </location>
    <ligand>
        <name>Zn(2+)</name>
        <dbReference type="ChEBI" id="CHEBI:29105"/>
    </ligand>
</feature>
<dbReference type="PANTHER" id="PTHR46499">
    <property type="entry name" value="QUEUINE TRNA-RIBOSYLTRANSFERASE"/>
    <property type="match status" value="1"/>
</dbReference>
<dbReference type="HAMAP" id="MF_01634">
    <property type="entry name" value="TgtA_arch"/>
    <property type="match status" value="1"/>
</dbReference>
<dbReference type="Gene3D" id="3.20.20.105">
    <property type="entry name" value="Queuine tRNA-ribosyltransferase-like"/>
    <property type="match status" value="1"/>
</dbReference>
<dbReference type="Pfam" id="PF01702">
    <property type="entry name" value="TGT"/>
    <property type="match status" value="1"/>
</dbReference>
<comment type="pathway">
    <text evidence="6">tRNA modification; archaeosine-tRNA biosynthesis.</text>
</comment>
<dbReference type="GO" id="GO:0006400">
    <property type="term" value="P:tRNA modification"/>
    <property type="evidence" value="ECO:0007669"/>
    <property type="project" value="UniProtKB-UniRule"/>
</dbReference>
<evidence type="ECO:0000256" key="2">
    <source>
        <dbReference type="ARBA" id="ARBA00022679"/>
    </source>
</evidence>
<evidence type="ECO:0000256" key="4">
    <source>
        <dbReference type="ARBA" id="ARBA00022723"/>
    </source>
</evidence>
<dbReference type="EMBL" id="JBHSQH010000001">
    <property type="protein sequence ID" value="MFC5972319.1"/>
    <property type="molecule type" value="Genomic_DNA"/>
</dbReference>
<dbReference type="InterPro" id="IPR002616">
    <property type="entry name" value="tRNA_ribo_trans-like"/>
</dbReference>
<evidence type="ECO:0000256" key="1">
    <source>
        <dbReference type="ARBA" id="ARBA00022676"/>
    </source>
</evidence>
<dbReference type="InterPro" id="IPR050076">
    <property type="entry name" value="ArchSynthase1/Queuine_TRR"/>
</dbReference>
<dbReference type="PANTHER" id="PTHR46499:SF1">
    <property type="entry name" value="QUEUINE TRNA-RIBOSYLTRANSFERASE"/>
    <property type="match status" value="1"/>
</dbReference>
<keyword evidence="3 6" id="KW-0819">tRNA processing</keyword>
<dbReference type="EC" id="2.4.2.48" evidence="6"/>
<keyword evidence="2 6" id="KW-0808">Transferase</keyword>
<keyword evidence="1 6" id="KW-0328">Glycosyltransferase</keyword>
<dbReference type="InterPro" id="IPR036511">
    <property type="entry name" value="TGT-like_sf"/>
</dbReference>
<comment type="catalytic activity">
    <reaction evidence="6">
        <text>guanosine(15) in tRNA + 7-cyano-7-carbaguanine = 7-cyano-7-carbaguanosine(15) in tRNA + guanine</text>
        <dbReference type="Rhea" id="RHEA:43164"/>
        <dbReference type="Rhea" id="RHEA-COMP:10371"/>
        <dbReference type="Rhea" id="RHEA-COMP:10372"/>
        <dbReference type="ChEBI" id="CHEBI:16235"/>
        <dbReference type="ChEBI" id="CHEBI:45075"/>
        <dbReference type="ChEBI" id="CHEBI:74269"/>
        <dbReference type="ChEBI" id="CHEBI:82850"/>
        <dbReference type="EC" id="2.4.2.48"/>
    </reaction>
</comment>
<reference evidence="8 9" key="1">
    <citation type="journal article" date="2019" name="Int. J. Syst. Evol. Microbiol.">
        <title>The Global Catalogue of Microorganisms (GCM) 10K type strain sequencing project: providing services to taxonomists for standard genome sequencing and annotation.</title>
        <authorList>
            <consortium name="The Broad Institute Genomics Platform"/>
            <consortium name="The Broad Institute Genome Sequencing Center for Infectious Disease"/>
            <person name="Wu L."/>
            <person name="Ma J."/>
        </authorList>
    </citation>
    <scope>NUCLEOTIDE SEQUENCE [LARGE SCALE GENOMIC DNA]</scope>
    <source>
        <strain evidence="8 9">CGMCC 1.12543</strain>
    </source>
</reference>
<evidence type="ECO:0000256" key="3">
    <source>
        <dbReference type="ARBA" id="ARBA00022694"/>
    </source>
</evidence>
<sequence>MRDHFEARTFDGAGRVGELRVPRAGVTVETPALLPVVNPHIETITPNELESEFGAQILITNGYILLQSEDLREEALERGLHDLYDFSGAIMTDSGSFQLAEYGDIDTDTREILQFQRDVGSDIGTPVDIPTPPDASREQAEEELATTQERLELAETVDVGEMLVNAPVQGSTYTDLREEAGRHAAGTDLDVFPVGAVVPMLNSYRYADMVDVVAAAKRGLGTDAPVHLFGAGHPMMFALAVAMGCDLFDSAAYALYARDDRYLTVRGTEHLADLEYFPCSCPVCADHTPEEVAACDDDTRERLLARHNLHVTFEEMRRVKQAVRTGNLLELVDVRARGHPAMLDGYRALLDHAEQLERTDPVGKDAFFHVSAESSYRPEVLRHHRRLARLSIPEGANLLLSEGEKNDDYDETWRLAAPFGPYPRHLSDSYPLTAELPERRSPDAYEAAADGVRSLVEANPDASFTVAQWRWPDTALARLPDRVVVESLGE</sequence>
<dbReference type="GO" id="GO:0008270">
    <property type="term" value="F:zinc ion binding"/>
    <property type="evidence" value="ECO:0007669"/>
    <property type="project" value="UniProtKB-UniRule"/>
</dbReference>
<dbReference type="NCBIfam" id="TIGR00432">
    <property type="entry name" value="arcsn_tRNA_tgt"/>
    <property type="match status" value="1"/>
</dbReference>
<comment type="cofactor">
    <cofactor evidence="6">
        <name>Zn(2+)</name>
        <dbReference type="ChEBI" id="CHEBI:29105"/>
    </cofactor>
    <text evidence="6">Binds 1 zinc ion per subunit.</text>
</comment>
<comment type="caution">
    <text evidence="8">The sequence shown here is derived from an EMBL/GenBank/DDBJ whole genome shotgun (WGS) entry which is preliminary data.</text>
</comment>
<evidence type="ECO:0000256" key="6">
    <source>
        <dbReference type="HAMAP-Rule" id="MF_01634"/>
    </source>
</evidence>
<dbReference type="AlphaFoldDB" id="A0ABD5RPZ2"/>
<evidence type="ECO:0000313" key="8">
    <source>
        <dbReference type="EMBL" id="MFC5972319.1"/>
    </source>
</evidence>
<dbReference type="InterPro" id="IPR004804">
    <property type="entry name" value="TgtA"/>
</dbReference>